<feature type="compositionally biased region" description="Polar residues" evidence="3">
    <location>
        <begin position="835"/>
        <end position="844"/>
    </location>
</feature>
<dbReference type="InterPro" id="IPR039011">
    <property type="entry name" value="IRS"/>
</dbReference>
<dbReference type="InterPro" id="IPR001849">
    <property type="entry name" value="PH_domain"/>
</dbReference>
<dbReference type="PANTHER" id="PTHR10614">
    <property type="entry name" value="INSULIN RECEPTOR SUBSTRATE"/>
    <property type="match status" value="1"/>
</dbReference>
<dbReference type="PROSITE" id="PS50003">
    <property type="entry name" value="PH_DOMAIN"/>
    <property type="match status" value="1"/>
</dbReference>
<name>A0ABN9M725_9NEOB</name>
<feature type="compositionally biased region" description="Low complexity" evidence="3">
    <location>
        <begin position="17"/>
        <end position="29"/>
    </location>
</feature>
<feature type="region of interest" description="Disordered" evidence="3">
    <location>
        <begin position="751"/>
        <end position="844"/>
    </location>
</feature>
<evidence type="ECO:0000259" key="5">
    <source>
        <dbReference type="PROSITE" id="PS51064"/>
    </source>
</evidence>
<comment type="caution">
    <text evidence="6">The sequence shown here is derived from an EMBL/GenBank/DDBJ whole genome shotgun (WGS) entry which is preliminary data.</text>
</comment>
<keyword evidence="7" id="KW-1185">Reference proteome</keyword>
<feature type="domain" description="IRS-type PTB" evidence="5">
    <location>
        <begin position="183"/>
        <end position="287"/>
    </location>
</feature>
<dbReference type="PROSITE" id="PS51064">
    <property type="entry name" value="IRS_PTB"/>
    <property type="match status" value="1"/>
</dbReference>
<evidence type="ECO:0008006" key="8">
    <source>
        <dbReference type="Google" id="ProtNLM"/>
    </source>
</evidence>
<dbReference type="CDD" id="cd01204">
    <property type="entry name" value="PTB_IRS"/>
    <property type="match status" value="1"/>
</dbReference>
<reference evidence="6" key="1">
    <citation type="submission" date="2023-07" db="EMBL/GenBank/DDBJ databases">
        <authorList>
            <person name="Stuckert A."/>
        </authorList>
    </citation>
    <scope>NUCLEOTIDE SEQUENCE</scope>
</reference>
<organism evidence="6 7">
    <name type="scientific">Ranitomeya imitator</name>
    <name type="common">mimic poison frog</name>
    <dbReference type="NCBI Taxonomy" id="111125"/>
    <lineage>
        <taxon>Eukaryota</taxon>
        <taxon>Metazoa</taxon>
        <taxon>Chordata</taxon>
        <taxon>Craniata</taxon>
        <taxon>Vertebrata</taxon>
        <taxon>Euteleostomi</taxon>
        <taxon>Amphibia</taxon>
        <taxon>Batrachia</taxon>
        <taxon>Anura</taxon>
        <taxon>Neobatrachia</taxon>
        <taxon>Hyloidea</taxon>
        <taxon>Dendrobatidae</taxon>
        <taxon>Dendrobatinae</taxon>
        <taxon>Ranitomeya</taxon>
    </lineage>
</organism>
<feature type="compositionally biased region" description="Polar residues" evidence="3">
    <location>
        <begin position="343"/>
        <end position="359"/>
    </location>
</feature>
<evidence type="ECO:0000256" key="1">
    <source>
        <dbReference type="ARBA" id="ARBA00022553"/>
    </source>
</evidence>
<accession>A0ABN9M725</accession>
<dbReference type="PANTHER" id="PTHR10614:SF7">
    <property type="entry name" value="INSULIN RECEPTOR SUBSTRATE 2"/>
    <property type="match status" value="1"/>
</dbReference>
<dbReference type="InterPro" id="IPR011993">
    <property type="entry name" value="PH-like_dom_sf"/>
</dbReference>
<gene>
    <name evidence="6" type="ORF">RIMI_LOCUS17377836</name>
</gene>
<evidence type="ECO:0000256" key="3">
    <source>
        <dbReference type="SAM" id="MobiDB-lite"/>
    </source>
</evidence>
<keyword evidence="2" id="KW-0807">Transducer</keyword>
<feature type="region of interest" description="Disordered" evidence="3">
    <location>
        <begin position="861"/>
        <end position="925"/>
    </location>
</feature>
<dbReference type="CDD" id="cd01257">
    <property type="entry name" value="PH_IRS"/>
    <property type="match status" value="1"/>
</dbReference>
<dbReference type="InterPro" id="IPR002404">
    <property type="entry name" value="IRS_PTB"/>
</dbReference>
<dbReference type="SMART" id="SM01244">
    <property type="entry name" value="IRS"/>
    <property type="match status" value="1"/>
</dbReference>
<feature type="region of interest" description="Disordered" evidence="3">
    <location>
        <begin position="1"/>
        <end position="30"/>
    </location>
</feature>
<feature type="domain" description="PH" evidence="4">
    <location>
        <begin position="29"/>
        <end position="132"/>
    </location>
</feature>
<feature type="compositionally biased region" description="Pro residues" evidence="3">
    <location>
        <begin position="1"/>
        <end position="10"/>
    </location>
</feature>
<feature type="region of interest" description="Disordered" evidence="3">
    <location>
        <begin position="377"/>
        <end position="433"/>
    </location>
</feature>
<dbReference type="PRINTS" id="PR00628">
    <property type="entry name" value="INSULINRSI"/>
</dbReference>
<dbReference type="SMART" id="SM00233">
    <property type="entry name" value="PH"/>
    <property type="match status" value="1"/>
</dbReference>
<feature type="region of interest" description="Disordered" evidence="3">
    <location>
        <begin position="288"/>
        <end position="359"/>
    </location>
</feature>
<dbReference type="Pfam" id="PF02174">
    <property type="entry name" value="IRS"/>
    <property type="match status" value="1"/>
</dbReference>
<dbReference type="SUPFAM" id="SSF50729">
    <property type="entry name" value="PH domain-like"/>
    <property type="match status" value="2"/>
</dbReference>
<dbReference type="Proteomes" id="UP001176940">
    <property type="component" value="Unassembled WGS sequence"/>
</dbReference>
<feature type="compositionally biased region" description="Low complexity" evidence="3">
    <location>
        <begin position="766"/>
        <end position="790"/>
    </location>
</feature>
<keyword evidence="1" id="KW-0597">Phosphoprotein</keyword>
<protein>
    <recommendedName>
        <fullName evidence="8">Insulin receptor substrate 2</fullName>
    </recommendedName>
</protein>
<dbReference type="EMBL" id="CAUEEQ010050563">
    <property type="protein sequence ID" value="CAJ0960647.1"/>
    <property type="molecule type" value="Genomic_DNA"/>
</dbReference>
<proteinExistence type="predicted"/>
<evidence type="ECO:0000256" key="2">
    <source>
        <dbReference type="ARBA" id="ARBA00023224"/>
    </source>
</evidence>
<dbReference type="Gene3D" id="2.30.29.30">
    <property type="entry name" value="Pleckstrin-homology domain (PH domain)/Phosphotyrosine-binding domain (PTB)"/>
    <property type="match status" value="2"/>
</dbReference>
<feature type="compositionally biased region" description="Low complexity" evidence="3">
    <location>
        <begin position="330"/>
        <end position="342"/>
    </location>
</feature>
<evidence type="ECO:0000259" key="4">
    <source>
        <dbReference type="PROSITE" id="PS50003"/>
    </source>
</evidence>
<evidence type="ECO:0000313" key="7">
    <source>
        <dbReference type="Proteomes" id="UP001176940"/>
    </source>
</evidence>
<feature type="compositionally biased region" description="Low complexity" evidence="3">
    <location>
        <begin position="396"/>
        <end position="428"/>
    </location>
</feature>
<dbReference type="SMART" id="SM00310">
    <property type="entry name" value="PTBI"/>
    <property type="match status" value="1"/>
</dbReference>
<dbReference type="Pfam" id="PF00169">
    <property type="entry name" value="PH"/>
    <property type="match status" value="1"/>
</dbReference>
<sequence>MASPPTPGQPVLPAVGSNLNHNNNNNSSSVKKCGYLRKQKHGHKRFFVLKERGEGCPTARLEYYESEKKWRSKSAAAKRVICLDNCLNINKRADAKNKYLIALYTRDEYFAVAAENEQEQESWYRALTDLLGAGRGERDRNGCVGTGGCCCSGSASCSTNCSSHLTMSEDPNYGLITPTNAAYREIWQVNLKPRGLGQIKSLIGVHRLCLSARSISFVRLNSETPSVTLQLMNIRRCGHSDNYFFVEVGRSASTGPGEIWMQVEDNVVAQSIHETILEAMKAMKELAEFRPRSKSQSSSSNPITVPGRRHHTQLPPSQTGLPRRTRTDFPPSSSSVPINQSSRLRTASEGDNLSNRTVISSPLSPSILRAPLSRSHTLSLGGRNGKLFPAPGPLQHSRSMSMPVPRSPPSAASPVSLSSGSSGHGSASDPLIPVQPFSCNASASGSPSDTGFMSLDDYSSSPGDLSRVYLSCGSGTPDSVSDTPPHTGDMNGYMSMDKPFPGGCVCLARRLESAALDKCPRKRTYSLTTPGRQKVTTPQLSSASLDESTLIRATCKGSSGLLSSSPKTCQPYPEDYADVEIGRHEDDGYMPMSHGAVTVSSADYVPMSPASVSAPQQILHPRCCTESSAGSQEDSPDGYMLMWSGPKARPVPVHRLSPAESLSFTPDYFFMQPKNNCCCQNHTMPPQTTCSADAEPYVMMRSPISSSPHGRAARPSRLALRTLPSMSEHPPEPPSPPGGEYIHIYFGETRSQDTLPLPPPPALSDSRPQSAAGSLSSSSSGSEPQQSPISDYMNLDFGPPSPKSKVSPKLCSNSDYTEMSPRKSPPHSSPPVSSADNQTLPIDSTVSGGVQRLTLLLDQMNGGFNLHSPPPDPNRGAKVIRADPQGGRRRHSSETFSSTTQVTPVSPSFAHSPKRHSSASVENVSLRPGETLEAGECGSPMCRETSAGFQNGLNYIAIELSPEERNLLLLTQASSRGHLPALSLASMDIGPYPSIDFLGHRMKGATTVRVVNCLYEI</sequence>
<evidence type="ECO:0000313" key="6">
    <source>
        <dbReference type="EMBL" id="CAJ0960647.1"/>
    </source>
</evidence>
<feature type="compositionally biased region" description="Low complexity" evidence="3">
    <location>
        <begin position="895"/>
        <end position="909"/>
    </location>
</feature>